<comment type="caution">
    <text evidence="1">The sequence shown here is derived from an EMBL/GenBank/DDBJ whole genome shotgun (WGS) entry which is preliminary data.</text>
</comment>
<protein>
    <submittedName>
        <fullName evidence="1">Uncharacterized protein</fullName>
    </submittedName>
</protein>
<dbReference type="Proteomes" id="UP001550739">
    <property type="component" value="Unassembled WGS sequence"/>
</dbReference>
<reference evidence="1 2" key="1">
    <citation type="submission" date="2024-06" db="EMBL/GenBank/DDBJ databases">
        <title>The Natural Products Discovery Center: Release of the First 8490 Sequenced Strains for Exploring Actinobacteria Biosynthetic Diversity.</title>
        <authorList>
            <person name="Kalkreuter E."/>
            <person name="Kautsar S.A."/>
            <person name="Yang D."/>
            <person name="Bader C.D."/>
            <person name="Teijaro C.N."/>
            <person name="Fluegel L."/>
            <person name="Davis C.M."/>
            <person name="Simpson J.R."/>
            <person name="Lauterbach L."/>
            <person name="Steele A.D."/>
            <person name="Gui C."/>
            <person name="Meng S."/>
            <person name="Li G."/>
            <person name="Viehrig K."/>
            <person name="Ye F."/>
            <person name="Su P."/>
            <person name="Kiefer A.F."/>
            <person name="Nichols A."/>
            <person name="Cepeda A.J."/>
            <person name="Yan W."/>
            <person name="Fan B."/>
            <person name="Jiang Y."/>
            <person name="Adhikari A."/>
            <person name="Zheng C.-J."/>
            <person name="Schuster L."/>
            <person name="Cowan T.M."/>
            <person name="Smanski M.J."/>
            <person name="Chevrette M.G."/>
            <person name="De Carvalho L.P.S."/>
            <person name="Shen B."/>
        </authorList>
    </citation>
    <scope>NUCLEOTIDE SEQUENCE [LARGE SCALE GENOMIC DNA]</scope>
    <source>
        <strain evidence="1 2">NPDC033843</strain>
    </source>
</reference>
<organism evidence="1 2">
    <name type="scientific">Streptomyces sp. 900129855</name>
    <dbReference type="NCBI Taxonomy" id="3155129"/>
    <lineage>
        <taxon>Bacteria</taxon>
        <taxon>Bacillati</taxon>
        <taxon>Actinomycetota</taxon>
        <taxon>Actinomycetes</taxon>
        <taxon>Kitasatosporales</taxon>
        <taxon>Streptomycetaceae</taxon>
        <taxon>Streptomyces</taxon>
    </lineage>
</organism>
<accession>A0ABV2ZLG8</accession>
<keyword evidence="2" id="KW-1185">Reference proteome</keyword>
<sequence>MAGETQWAAKMRRLRERPAPQRTLRVCDDEQVRRTAFLAEEALERARYVAKSDPDDEAVARRVKDLEPAHVEAQRALAACSVTLTFRALPRPVLEELITAHPPTEEQAAEGAAFNPDTFPTALVAAASVDGMSEAEAVELYEAWPAADANALWETAWQAQQVGRTDVVADVGKG</sequence>
<gene>
    <name evidence="1" type="ORF">AB0E89_23125</name>
</gene>
<dbReference type="RefSeq" id="WP_361704564.1">
    <property type="nucleotide sequence ID" value="NZ_JBEZVE010000012.1"/>
</dbReference>
<dbReference type="EMBL" id="JBEZVE010000012">
    <property type="protein sequence ID" value="MEU3783403.1"/>
    <property type="molecule type" value="Genomic_DNA"/>
</dbReference>
<proteinExistence type="predicted"/>
<name>A0ABV2ZLG8_9ACTN</name>
<evidence type="ECO:0000313" key="1">
    <source>
        <dbReference type="EMBL" id="MEU3783403.1"/>
    </source>
</evidence>
<evidence type="ECO:0000313" key="2">
    <source>
        <dbReference type="Proteomes" id="UP001550739"/>
    </source>
</evidence>